<dbReference type="EMBL" id="RXII01000036">
    <property type="protein sequence ID" value="RZN62764.1"/>
    <property type="molecule type" value="Genomic_DNA"/>
</dbReference>
<dbReference type="RefSeq" id="WP_125672424.1">
    <property type="nucleotide sequence ID" value="NZ_RCOS01000146.1"/>
</dbReference>
<name>A0A429GG22_9CREN</name>
<dbReference type="AlphaFoldDB" id="A0A429GG22"/>
<gene>
    <name evidence="1" type="ORF">D6D85_13225</name>
    <name evidence="2" type="ORF">EF810_02020</name>
</gene>
<dbReference type="Proteomes" id="UP000316217">
    <property type="component" value="Unassembled WGS sequence"/>
</dbReference>
<dbReference type="PANTHER" id="PTHR16537">
    <property type="entry name" value="SJOEGREN SYNDROME/SCLERODERMA AUTOANTIGEN 1"/>
    <property type="match status" value="1"/>
</dbReference>
<sequence length="132" mass="15102">MPDEIIDEGTRAKKMAEALKRGFKMLEDTCPRCGTPLFQKPNGEVVCVYCGIPVILVSSEEEAEEQKVRMRLIGIRDILSSKLEEMLRDFYPKESSITMSASIKEISEALLTIQKIIERLGRKKEEEKRSKH</sequence>
<reference evidence="2 4" key="2">
    <citation type="journal article" date="2019" name="Nat. Microbiol.">
        <title>Wide diversity of methane and short-chain alkane metabolisms in uncultured archaea.</title>
        <authorList>
            <person name="Borrel G."/>
            <person name="Adam P.S."/>
            <person name="McKay L.J."/>
            <person name="Chen L.X."/>
            <person name="Sierra-Garcia I.N."/>
            <person name="Sieber C.M."/>
            <person name="Letourneur Q."/>
            <person name="Ghozlane A."/>
            <person name="Andersen G.L."/>
            <person name="Li W.J."/>
            <person name="Hallam S.J."/>
            <person name="Muyzer G."/>
            <person name="de Oliveira V.M."/>
            <person name="Inskeep W.P."/>
            <person name="Banfield J.F."/>
            <person name="Gribaldo S."/>
        </authorList>
    </citation>
    <scope>NUCLEOTIDE SEQUENCE [LARGE SCALE GENOMIC DNA]</scope>
    <source>
        <strain evidence="2">NM4</strain>
    </source>
</reference>
<organism evidence="1 3">
    <name type="scientific">Candidatus Methanodesulfokora washburnensis</name>
    <dbReference type="NCBI Taxonomy" id="2478471"/>
    <lineage>
        <taxon>Archaea</taxon>
        <taxon>Thermoproteota</taxon>
        <taxon>Candidatus Korarchaeia</taxon>
        <taxon>Candidatus Korarchaeia incertae sedis</taxon>
        <taxon>Candidatus Methanodesulfokora</taxon>
    </lineage>
</organism>
<evidence type="ECO:0000313" key="3">
    <source>
        <dbReference type="Proteomes" id="UP000277582"/>
    </source>
</evidence>
<keyword evidence="3" id="KW-1185">Reference proteome</keyword>
<dbReference type="InterPro" id="IPR051888">
    <property type="entry name" value="UPF0148_domain"/>
</dbReference>
<dbReference type="PANTHER" id="PTHR16537:SF1">
    <property type="entry name" value="PROTEIN ZNRD2"/>
    <property type="match status" value="1"/>
</dbReference>
<protein>
    <submittedName>
        <fullName evidence="1">Uncharacterized protein</fullName>
    </submittedName>
</protein>
<dbReference type="OrthoDB" id="26305at2157"/>
<dbReference type="Pfam" id="PF06677">
    <property type="entry name" value="Auto_anti-p27"/>
    <property type="match status" value="1"/>
</dbReference>
<evidence type="ECO:0000313" key="2">
    <source>
        <dbReference type="EMBL" id="RZN62764.1"/>
    </source>
</evidence>
<evidence type="ECO:0000313" key="4">
    <source>
        <dbReference type="Proteomes" id="UP000316217"/>
    </source>
</evidence>
<dbReference type="EMBL" id="RCOS01000146">
    <property type="protein sequence ID" value="RSN72584.1"/>
    <property type="molecule type" value="Genomic_DNA"/>
</dbReference>
<proteinExistence type="predicted"/>
<dbReference type="Proteomes" id="UP000277582">
    <property type="component" value="Unassembled WGS sequence"/>
</dbReference>
<dbReference type="InterPro" id="IPR009563">
    <property type="entry name" value="SSSCA1"/>
</dbReference>
<evidence type="ECO:0000313" key="1">
    <source>
        <dbReference type="EMBL" id="RSN72584.1"/>
    </source>
</evidence>
<accession>A0A429GG22</accession>
<reference evidence="1 3" key="1">
    <citation type="submission" date="2018-10" db="EMBL/GenBank/DDBJ databases">
        <title>Co-occurring genomic capacity for anaerobic methane metabolism and dissimilatory sulfite reduction discovered in the Korarchaeota.</title>
        <authorList>
            <person name="Mckay L.J."/>
            <person name="Dlakic M."/>
            <person name="Fields M.W."/>
            <person name="Delmont T.O."/>
            <person name="Eren A.M."/>
            <person name="Jay Z.J."/>
            <person name="Klingelsmith K.B."/>
            <person name="Rusch D.B."/>
            <person name="Inskeep W.P."/>
        </authorList>
    </citation>
    <scope>NUCLEOTIDE SEQUENCE [LARGE SCALE GENOMIC DNA]</scope>
    <source>
        <strain evidence="1 3">MDKW</strain>
    </source>
</reference>
<comment type="caution">
    <text evidence="1">The sequence shown here is derived from an EMBL/GenBank/DDBJ whole genome shotgun (WGS) entry which is preliminary data.</text>
</comment>